<reference evidence="1 3" key="1">
    <citation type="journal article" date="2011" name="Nature">
        <title>The Medicago genome provides insight into the evolution of rhizobial symbioses.</title>
        <authorList>
            <person name="Young N.D."/>
            <person name="Debelle F."/>
            <person name="Oldroyd G.E."/>
            <person name="Geurts R."/>
            <person name="Cannon S.B."/>
            <person name="Udvardi M.K."/>
            <person name="Benedito V.A."/>
            <person name="Mayer K.F."/>
            <person name="Gouzy J."/>
            <person name="Schoof H."/>
            <person name="Van de Peer Y."/>
            <person name="Proost S."/>
            <person name="Cook D.R."/>
            <person name="Meyers B.C."/>
            <person name="Spannagl M."/>
            <person name="Cheung F."/>
            <person name="De Mita S."/>
            <person name="Krishnakumar V."/>
            <person name="Gundlach H."/>
            <person name="Zhou S."/>
            <person name="Mudge J."/>
            <person name="Bharti A.K."/>
            <person name="Murray J.D."/>
            <person name="Naoumkina M.A."/>
            <person name="Rosen B."/>
            <person name="Silverstein K.A."/>
            <person name="Tang H."/>
            <person name="Rombauts S."/>
            <person name="Zhao P.X."/>
            <person name="Zhou P."/>
            <person name="Barbe V."/>
            <person name="Bardou P."/>
            <person name="Bechner M."/>
            <person name="Bellec A."/>
            <person name="Berger A."/>
            <person name="Berges H."/>
            <person name="Bidwell S."/>
            <person name="Bisseling T."/>
            <person name="Choisne N."/>
            <person name="Couloux A."/>
            <person name="Denny R."/>
            <person name="Deshpande S."/>
            <person name="Dai X."/>
            <person name="Doyle J.J."/>
            <person name="Dudez A.M."/>
            <person name="Farmer A.D."/>
            <person name="Fouteau S."/>
            <person name="Franken C."/>
            <person name="Gibelin C."/>
            <person name="Gish J."/>
            <person name="Goldstein S."/>
            <person name="Gonzalez A.J."/>
            <person name="Green P.J."/>
            <person name="Hallab A."/>
            <person name="Hartog M."/>
            <person name="Hua A."/>
            <person name="Humphray S.J."/>
            <person name="Jeong D.H."/>
            <person name="Jing Y."/>
            <person name="Jocker A."/>
            <person name="Kenton S.M."/>
            <person name="Kim D.J."/>
            <person name="Klee K."/>
            <person name="Lai H."/>
            <person name="Lang C."/>
            <person name="Lin S."/>
            <person name="Macmil S.L."/>
            <person name="Magdelenat G."/>
            <person name="Matthews L."/>
            <person name="McCorrison J."/>
            <person name="Monaghan E.L."/>
            <person name="Mun J.H."/>
            <person name="Najar F.Z."/>
            <person name="Nicholson C."/>
            <person name="Noirot C."/>
            <person name="O'Bleness M."/>
            <person name="Paule C.R."/>
            <person name="Poulain J."/>
            <person name="Prion F."/>
            <person name="Qin B."/>
            <person name="Qu C."/>
            <person name="Retzel E.F."/>
            <person name="Riddle C."/>
            <person name="Sallet E."/>
            <person name="Samain S."/>
            <person name="Samson N."/>
            <person name="Sanders I."/>
            <person name="Saurat O."/>
            <person name="Scarpelli C."/>
            <person name="Schiex T."/>
            <person name="Segurens B."/>
            <person name="Severin A.J."/>
            <person name="Sherrier D.J."/>
            <person name="Shi R."/>
            <person name="Sims S."/>
            <person name="Singer S.R."/>
            <person name="Sinharoy S."/>
            <person name="Sterck L."/>
            <person name="Viollet A."/>
            <person name="Wang B.B."/>
            <person name="Wang K."/>
            <person name="Wang M."/>
            <person name="Wang X."/>
            <person name="Warfsmann J."/>
            <person name="Weissenbach J."/>
            <person name="White D.D."/>
            <person name="White J.D."/>
            <person name="Wiley G.B."/>
            <person name="Wincker P."/>
            <person name="Xing Y."/>
            <person name="Yang L."/>
            <person name="Yao Z."/>
            <person name="Ying F."/>
            <person name="Zhai J."/>
            <person name="Zhou L."/>
            <person name="Zuber A."/>
            <person name="Denarie J."/>
            <person name="Dixon R.A."/>
            <person name="May G.D."/>
            <person name="Schwartz D.C."/>
            <person name="Rogers J."/>
            <person name="Quetier F."/>
            <person name="Town C.D."/>
            <person name="Roe B.A."/>
        </authorList>
    </citation>
    <scope>NUCLEOTIDE SEQUENCE [LARGE SCALE GENOMIC DNA]</scope>
    <source>
        <strain evidence="1">A17</strain>
        <strain evidence="2 3">cv. Jemalong A17</strain>
    </source>
</reference>
<protein>
    <submittedName>
        <fullName evidence="1 2">Uncharacterized protein</fullName>
    </submittedName>
</protein>
<dbReference type="Proteomes" id="UP000002051">
    <property type="component" value="Unassembled WGS sequence"/>
</dbReference>
<evidence type="ECO:0000313" key="1">
    <source>
        <dbReference type="EMBL" id="AES77492.1"/>
    </source>
</evidence>
<gene>
    <name evidence="1" type="ordered locus">MTR_7g011240</name>
</gene>
<keyword evidence="3" id="KW-1185">Reference proteome</keyword>
<evidence type="ECO:0000313" key="3">
    <source>
        <dbReference type="Proteomes" id="UP000002051"/>
    </source>
</evidence>
<dbReference type="HOGENOM" id="CLU_2124771_0_0_1"/>
<dbReference type="AlphaFoldDB" id="G7L229"/>
<organism evidence="1 3">
    <name type="scientific">Medicago truncatula</name>
    <name type="common">Barrel medic</name>
    <name type="synonym">Medicago tribuloides</name>
    <dbReference type="NCBI Taxonomy" id="3880"/>
    <lineage>
        <taxon>Eukaryota</taxon>
        <taxon>Viridiplantae</taxon>
        <taxon>Streptophyta</taxon>
        <taxon>Embryophyta</taxon>
        <taxon>Tracheophyta</taxon>
        <taxon>Spermatophyta</taxon>
        <taxon>Magnoliopsida</taxon>
        <taxon>eudicotyledons</taxon>
        <taxon>Gunneridae</taxon>
        <taxon>Pentapetalae</taxon>
        <taxon>rosids</taxon>
        <taxon>fabids</taxon>
        <taxon>Fabales</taxon>
        <taxon>Fabaceae</taxon>
        <taxon>Papilionoideae</taxon>
        <taxon>50 kb inversion clade</taxon>
        <taxon>NPAAA clade</taxon>
        <taxon>Hologalegina</taxon>
        <taxon>IRL clade</taxon>
        <taxon>Trifolieae</taxon>
        <taxon>Medicago</taxon>
    </lineage>
</organism>
<name>G7L229_MEDTR</name>
<reference evidence="1 3" key="2">
    <citation type="journal article" date="2014" name="BMC Genomics">
        <title>An improved genome release (version Mt4.0) for the model legume Medicago truncatula.</title>
        <authorList>
            <person name="Tang H."/>
            <person name="Krishnakumar V."/>
            <person name="Bidwell S."/>
            <person name="Rosen B."/>
            <person name="Chan A."/>
            <person name="Zhou S."/>
            <person name="Gentzbittel L."/>
            <person name="Childs K.L."/>
            <person name="Yandell M."/>
            <person name="Gundlach H."/>
            <person name="Mayer K.F."/>
            <person name="Schwartz D.C."/>
            <person name="Town C.D."/>
        </authorList>
    </citation>
    <scope>GENOME REANNOTATION</scope>
    <source>
        <strain evidence="2 3">cv. Jemalong A17</strain>
    </source>
</reference>
<evidence type="ECO:0000313" key="2">
    <source>
        <dbReference type="EnsemblPlants" id="AES77492"/>
    </source>
</evidence>
<accession>G7L229</accession>
<reference evidence="2" key="3">
    <citation type="submission" date="2015-04" db="UniProtKB">
        <authorList>
            <consortium name="EnsemblPlants"/>
        </authorList>
    </citation>
    <scope>IDENTIFICATION</scope>
    <source>
        <strain evidence="2">cv. Jemalong A17</strain>
    </source>
</reference>
<dbReference type="EnsemblPlants" id="AES77492">
    <property type="protein sequence ID" value="AES77492"/>
    <property type="gene ID" value="MTR_7g011240"/>
</dbReference>
<dbReference type="PaxDb" id="3880-AES77492"/>
<sequence length="114" mass="12617">MGVDQKHIIFLMKDKRMVKRSQGGLEALLVVAGTLAAFDCPDPVYQNRSVTSLYQNRSVTGLYRATPVCTGLKTWPIRKPAQTSHTSSLQSYLFNRLIQAVFKIKTMVAGVVTG</sequence>
<proteinExistence type="predicted"/>
<dbReference type="EMBL" id="CM001223">
    <property type="protein sequence ID" value="AES77492.1"/>
    <property type="molecule type" value="Genomic_DNA"/>
</dbReference>